<keyword evidence="2" id="KW-1185">Reference proteome</keyword>
<sequence>MGEPHCTGTSAEIANRSDIFLYSLWCRPTAQAATYVLPNTGFREGYRSELQMGGTTPNLQGIQSRIQRAFSSFNNRQVDVPFSHFEHLPLKRSLHDTDVRNNAGKGGKT</sequence>
<name>A0A9Q1FI88_SYNKA</name>
<accession>A0A9Q1FI88</accession>
<gene>
    <name evidence="1" type="ORF">SKAU_G00159630</name>
</gene>
<comment type="caution">
    <text evidence="1">The sequence shown here is derived from an EMBL/GenBank/DDBJ whole genome shotgun (WGS) entry which is preliminary data.</text>
</comment>
<dbReference type="EMBL" id="JAINUF010000005">
    <property type="protein sequence ID" value="KAJ8359438.1"/>
    <property type="molecule type" value="Genomic_DNA"/>
</dbReference>
<dbReference type="Proteomes" id="UP001152622">
    <property type="component" value="Chromosome 5"/>
</dbReference>
<proteinExistence type="predicted"/>
<protein>
    <submittedName>
        <fullName evidence="1">Uncharacterized protein</fullName>
    </submittedName>
</protein>
<reference evidence="1" key="1">
    <citation type="journal article" date="2023" name="Science">
        <title>Genome structures resolve the early diversification of teleost fishes.</title>
        <authorList>
            <person name="Parey E."/>
            <person name="Louis A."/>
            <person name="Montfort J."/>
            <person name="Bouchez O."/>
            <person name="Roques C."/>
            <person name="Iampietro C."/>
            <person name="Lluch J."/>
            <person name="Castinel A."/>
            <person name="Donnadieu C."/>
            <person name="Desvignes T."/>
            <person name="Floi Bucao C."/>
            <person name="Jouanno E."/>
            <person name="Wen M."/>
            <person name="Mejri S."/>
            <person name="Dirks R."/>
            <person name="Jansen H."/>
            <person name="Henkel C."/>
            <person name="Chen W.J."/>
            <person name="Zahm M."/>
            <person name="Cabau C."/>
            <person name="Klopp C."/>
            <person name="Thompson A.W."/>
            <person name="Robinson-Rechavi M."/>
            <person name="Braasch I."/>
            <person name="Lecointre G."/>
            <person name="Bobe J."/>
            <person name="Postlethwait J.H."/>
            <person name="Berthelot C."/>
            <person name="Roest Crollius H."/>
            <person name="Guiguen Y."/>
        </authorList>
    </citation>
    <scope>NUCLEOTIDE SEQUENCE</scope>
    <source>
        <strain evidence="1">WJC10195</strain>
    </source>
</reference>
<dbReference type="AlphaFoldDB" id="A0A9Q1FI88"/>
<evidence type="ECO:0000313" key="2">
    <source>
        <dbReference type="Proteomes" id="UP001152622"/>
    </source>
</evidence>
<organism evidence="1 2">
    <name type="scientific">Synaphobranchus kaupii</name>
    <name type="common">Kaup's arrowtooth eel</name>
    <dbReference type="NCBI Taxonomy" id="118154"/>
    <lineage>
        <taxon>Eukaryota</taxon>
        <taxon>Metazoa</taxon>
        <taxon>Chordata</taxon>
        <taxon>Craniata</taxon>
        <taxon>Vertebrata</taxon>
        <taxon>Euteleostomi</taxon>
        <taxon>Actinopterygii</taxon>
        <taxon>Neopterygii</taxon>
        <taxon>Teleostei</taxon>
        <taxon>Anguilliformes</taxon>
        <taxon>Synaphobranchidae</taxon>
        <taxon>Synaphobranchus</taxon>
    </lineage>
</organism>
<evidence type="ECO:0000313" key="1">
    <source>
        <dbReference type="EMBL" id="KAJ8359438.1"/>
    </source>
</evidence>